<evidence type="ECO:0000313" key="3">
    <source>
        <dbReference type="Ensembl" id="ENSBMSP00010022270.1"/>
    </source>
</evidence>
<evidence type="ECO:0000259" key="2">
    <source>
        <dbReference type="PROSITE" id="PS50240"/>
    </source>
</evidence>
<proteinExistence type="predicted"/>
<dbReference type="InterPro" id="IPR009003">
    <property type="entry name" value="Peptidase_S1_PA"/>
</dbReference>
<dbReference type="Gene3D" id="2.40.10.10">
    <property type="entry name" value="Trypsin-like serine proteases"/>
    <property type="match status" value="2"/>
</dbReference>
<dbReference type="SUPFAM" id="SSF50494">
    <property type="entry name" value="Trypsin-like serine proteases"/>
    <property type="match status" value="1"/>
</dbReference>
<dbReference type="GO" id="GO:0004252">
    <property type="term" value="F:serine-type endopeptidase activity"/>
    <property type="evidence" value="ECO:0007669"/>
    <property type="project" value="InterPro"/>
</dbReference>
<reference evidence="3" key="1">
    <citation type="submission" date="2023-09" db="UniProtKB">
        <authorList>
            <consortium name="Ensembl"/>
        </authorList>
    </citation>
    <scope>IDENTIFICATION</scope>
</reference>
<dbReference type="Pfam" id="PF00089">
    <property type="entry name" value="Trypsin"/>
    <property type="match status" value="1"/>
</dbReference>
<dbReference type="Ensembl" id="ENSBMST00010024547.1">
    <property type="protein sequence ID" value="ENSBMSP00010022270.1"/>
    <property type="gene ID" value="ENSBMSG00010016169.1"/>
</dbReference>
<accession>A0A8C0DQK2</accession>
<dbReference type="SMART" id="SM00020">
    <property type="entry name" value="Tryp_SPc"/>
    <property type="match status" value="1"/>
</dbReference>
<protein>
    <recommendedName>
        <fullName evidence="2">Peptidase S1 domain-containing protein</fullName>
    </recommendedName>
</protein>
<organism evidence="3">
    <name type="scientific">Balaenoptera musculus</name>
    <name type="common">Blue whale</name>
    <dbReference type="NCBI Taxonomy" id="9771"/>
    <lineage>
        <taxon>Eukaryota</taxon>
        <taxon>Metazoa</taxon>
        <taxon>Chordata</taxon>
        <taxon>Craniata</taxon>
        <taxon>Vertebrata</taxon>
        <taxon>Euteleostomi</taxon>
        <taxon>Mammalia</taxon>
        <taxon>Eutheria</taxon>
        <taxon>Laurasiatheria</taxon>
        <taxon>Artiodactyla</taxon>
        <taxon>Whippomorpha</taxon>
        <taxon>Cetacea</taxon>
        <taxon>Mysticeti</taxon>
        <taxon>Balaenopteridae</taxon>
        <taxon>Balaenoptera</taxon>
    </lineage>
</organism>
<dbReference type="InterPro" id="IPR001254">
    <property type="entry name" value="Trypsin_dom"/>
</dbReference>
<sequence>MWPPFPVNPNSLNIFSSLPDISQQYLKILNGTSGTNGLLPSGYTCPPTLSLEGSPTNARAAALWGGGVLIHPRWVLTAAHCLKDGYRVYLGKDALGHVEDGEQVREVVRSIPTLYTRSSSVQLTSHIQIPPFSHHDCLPAGTCCLVSGWGTTTSPQGLCPHRWPEVSQSGQGSWGREGRVGWKRSFYK</sequence>
<name>A0A8C0DQK2_BALMU</name>
<dbReference type="InterPro" id="IPR043504">
    <property type="entry name" value="Peptidase_S1_PA_chymotrypsin"/>
</dbReference>
<dbReference type="AlphaFoldDB" id="A0A8C0DQK2"/>
<dbReference type="PROSITE" id="PS50240">
    <property type="entry name" value="TRYPSIN_DOM"/>
    <property type="match status" value="1"/>
</dbReference>
<dbReference type="OMA" id="EYLETEY"/>
<dbReference type="PANTHER" id="PTHR24271">
    <property type="entry name" value="KALLIKREIN-RELATED"/>
    <property type="match status" value="1"/>
</dbReference>
<dbReference type="GO" id="GO:0030141">
    <property type="term" value="C:secretory granule"/>
    <property type="evidence" value="ECO:0007669"/>
    <property type="project" value="TreeGrafter"/>
</dbReference>
<keyword evidence="1" id="KW-1015">Disulfide bond</keyword>
<dbReference type="InterPro" id="IPR018114">
    <property type="entry name" value="TRYPSIN_HIS"/>
</dbReference>
<dbReference type="GO" id="GO:0006508">
    <property type="term" value="P:proteolysis"/>
    <property type="evidence" value="ECO:0007669"/>
    <property type="project" value="InterPro"/>
</dbReference>
<evidence type="ECO:0000256" key="1">
    <source>
        <dbReference type="ARBA" id="ARBA00023157"/>
    </source>
</evidence>
<dbReference type="PANTHER" id="PTHR24271:SF3">
    <property type="entry name" value="KALLIKREIN-13"/>
    <property type="match status" value="1"/>
</dbReference>
<dbReference type="PROSITE" id="PS00134">
    <property type="entry name" value="TRYPSIN_HIS"/>
    <property type="match status" value="1"/>
</dbReference>
<feature type="domain" description="Peptidase S1" evidence="2">
    <location>
        <begin position="28"/>
        <end position="157"/>
    </location>
</feature>